<evidence type="ECO:0000256" key="12">
    <source>
        <dbReference type="ARBA" id="ARBA00034013"/>
    </source>
</evidence>
<protein>
    <recommendedName>
        <fullName evidence="5 13">Malto-oligosyltrehalose trehalohydrolase</fullName>
        <shortName evidence="14">MTHase</shortName>
        <ecNumber evidence="4 13">3.2.1.141</ecNumber>
    </recommendedName>
    <alternativeName>
        <fullName evidence="11 14">4-alpha-D-((1-&gt;4)-alpha-D-glucano)trehalose trehalohydrolase</fullName>
    </alternativeName>
    <alternativeName>
        <fullName evidence="10 14">Maltooligosyl trehalose trehalohydrolase</fullName>
    </alternativeName>
</protein>
<dbReference type="AlphaFoldDB" id="A0A4R3I5V2"/>
<reference evidence="19 20" key="1">
    <citation type="submission" date="2019-03" db="EMBL/GenBank/DDBJ databases">
        <title>Genomic Encyclopedia of Type Strains, Phase IV (KMG-IV): sequencing the most valuable type-strain genomes for metagenomic binning, comparative biology and taxonomic classification.</title>
        <authorList>
            <person name="Goeker M."/>
        </authorList>
    </citation>
    <scope>NUCLEOTIDE SEQUENCE [LARGE SCALE GENOMIC DNA]</scope>
    <source>
        <strain evidence="19 20">DSM 7445</strain>
    </source>
</reference>
<name>A0A4R3I5V2_PAULE</name>
<evidence type="ECO:0000256" key="1">
    <source>
        <dbReference type="ARBA" id="ARBA00004496"/>
    </source>
</evidence>
<evidence type="ECO:0000256" key="2">
    <source>
        <dbReference type="ARBA" id="ARBA00005199"/>
    </source>
</evidence>
<dbReference type="Pfam" id="PF00128">
    <property type="entry name" value="Alpha-amylase"/>
    <property type="match status" value="1"/>
</dbReference>
<keyword evidence="20" id="KW-1185">Reference proteome</keyword>
<feature type="domain" description="Glycosyl hydrolase family 13 catalytic" evidence="18">
    <location>
        <begin position="100"/>
        <end position="459"/>
    </location>
</feature>
<evidence type="ECO:0000256" key="15">
    <source>
        <dbReference type="PIRSR" id="PIRSR006337-1"/>
    </source>
</evidence>
<dbReference type="InterPro" id="IPR014756">
    <property type="entry name" value="Ig_E-set"/>
</dbReference>
<keyword evidence="9 14" id="KW-0326">Glycosidase</keyword>
<feature type="active site" description="Proton donor" evidence="15">
    <location>
        <position position="297"/>
    </location>
</feature>
<evidence type="ECO:0000256" key="10">
    <source>
        <dbReference type="ARBA" id="ARBA00032057"/>
    </source>
</evidence>
<dbReference type="Pfam" id="PF11941">
    <property type="entry name" value="DUF3459"/>
    <property type="match status" value="1"/>
</dbReference>
<comment type="caution">
    <text evidence="19">The sequence shown here is derived from an EMBL/GenBank/DDBJ whole genome shotgun (WGS) entry which is preliminary data.</text>
</comment>
<evidence type="ECO:0000313" key="19">
    <source>
        <dbReference type="EMBL" id="TCS39389.1"/>
    </source>
</evidence>
<gene>
    <name evidence="19" type="ORF">EDC30_101345</name>
</gene>
<dbReference type="Gene3D" id="2.60.40.10">
    <property type="entry name" value="Immunoglobulins"/>
    <property type="match status" value="1"/>
</dbReference>
<dbReference type="NCBIfam" id="TIGR02402">
    <property type="entry name" value="trehalose_TreZ"/>
    <property type="match status" value="1"/>
</dbReference>
<dbReference type="SUPFAM" id="SSF81296">
    <property type="entry name" value="E set domains"/>
    <property type="match status" value="1"/>
</dbReference>
<comment type="subcellular location">
    <subcellularLocation>
        <location evidence="1 15">Cytoplasm</location>
    </subcellularLocation>
</comment>
<dbReference type="RefSeq" id="WP_132256685.1">
    <property type="nucleotide sequence ID" value="NZ_SLZQ01000001.1"/>
</dbReference>
<evidence type="ECO:0000256" key="6">
    <source>
        <dbReference type="ARBA" id="ARBA00022490"/>
    </source>
</evidence>
<dbReference type="InterPro" id="IPR006047">
    <property type="entry name" value="GH13_cat_dom"/>
</dbReference>
<evidence type="ECO:0000259" key="18">
    <source>
        <dbReference type="SMART" id="SM00642"/>
    </source>
</evidence>
<comment type="similarity">
    <text evidence="3 14">Belongs to the glycosyl hydrolase 13 family.</text>
</comment>
<dbReference type="InterPro" id="IPR013783">
    <property type="entry name" value="Ig-like_fold"/>
</dbReference>
<evidence type="ECO:0000256" key="11">
    <source>
        <dbReference type="ARBA" id="ARBA00033284"/>
    </source>
</evidence>
<dbReference type="OrthoDB" id="9800174at2"/>
<dbReference type="EMBL" id="SLZQ01000001">
    <property type="protein sequence ID" value="TCS39389.1"/>
    <property type="molecule type" value="Genomic_DNA"/>
</dbReference>
<sequence length="604" mass="67245">MSTLPEPNRPPVPTWRFGAELIAPDQTRFRLWAPSCTHASVEIEGRAALPMTAREGGWFEAVADCGAGTRYRYRVGDLAVPDPASRAQAGDVHDASLVCDPAAYRWKNDDWRGLPWEATVIYELHLGTFGGFAGATQRLAELAELGITAVELMPIADFPGPRNWGYDGVLPYAPDAAYGTPDELKALIDTAHGLGLMVFLDVVYNHFGPDGNYLGAYAKDFFRDDIHTPWGQAIDFRKQPVRDYFTENAIYWLTEFRFDGLRFDAVHAISEKDWLVEMARRVRAAVPAGRHVHLVLENDDNSARLLAREPQRLFDAQWNDDLHHAMHVLLTGEREGYYAGYIEDTAQKLARGLAEGFIYQGQASLFPGGEPRGEPSGHLPPTSFVFFLQNHDQIGNRAFGERLSVLADPNALRAATALLLLCPHIPLIYMGEEMGSTQPFLYFTSHPNHELAEAVRNGRRQEFARFSAFSDPAKRERIPDPNAEQTFLDSIPKPANETSFAWRDFYKSLLIIRREYLVPRLAGTRALGAEVLGPAAVRARWRMGDGRVLMIALNLGAEPVRIEFERHADGYGGTVLFESDGVPDAVAEGRLPDHAILAVLEPAQ</sequence>
<accession>A0A4R3I5V2</accession>
<evidence type="ECO:0000256" key="7">
    <source>
        <dbReference type="ARBA" id="ARBA00022801"/>
    </source>
</evidence>
<dbReference type="GO" id="GO:0033942">
    <property type="term" value="F:4-alpha-D-(1-&gt;4)-alpha-D-glucanotrehalose trehalohydrolase activity"/>
    <property type="evidence" value="ECO:0007669"/>
    <property type="project" value="UniProtKB-EC"/>
</dbReference>
<feature type="binding site" evidence="16">
    <location>
        <begin position="320"/>
        <end position="324"/>
    </location>
    <ligand>
        <name>substrate</name>
    </ligand>
</feature>
<evidence type="ECO:0000313" key="20">
    <source>
        <dbReference type="Proteomes" id="UP000295382"/>
    </source>
</evidence>
<dbReference type="SUPFAM" id="SSF51445">
    <property type="entry name" value="(Trans)glycosidases"/>
    <property type="match status" value="1"/>
</dbReference>
<evidence type="ECO:0000256" key="8">
    <source>
        <dbReference type="ARBA" id="ARBA00023277"/>
    </source>
</evidence>
<keyword evidence="8" id="KW-0119">Carbohydrate metabolism</keyword>
<evidence type="ECO:0000256" key="4">
    <source>
        <dbReference type="ARBA" id="ARBA00012268"/>
    </source>
</evidence>
<dbReference type="InterPro" id="IPR022567">
    <property type="entry name" value="DUF3459"/>
</dbReference>
<dbReference type="UniPathway" id="UPA00299"/>
<keyword evidence="6" id="KW-0963">Cytoplasm</keyword>
<organism evidence="19 20">
    <name type="scientific">Paucimonas lemoignei</name>
    <name type="common">Pseudomonas lemoignei</name>
    <dbReference type="NCBI Taxonomy" id="29443"/>
    <lineage>
        <taxon>Bacteria</taxon>
        <taxon>Pseudomonadati</taxon>
        <taxon>Pseudomonadota</taxon>
        <taxon>Betaproteobacteria</taxon>
        <taxon>Burkholderiales</taxon>
        <taxon>Burkholderiaceae</taxon>
        <taxon>Paucimonas</taxon>
    </lineage>
</organism>
<feature type="site" description="Transition state stabilizer" evidence="17">
    <location>
        <position position="392"/>
    </location>
</feature>
<dbReference type="CDD" id="cd02853">
    <property type="entry name" value="E_set_MTHase_like_N"/>
    <property type="match status" value="1"/>
</dbReference>
<dbReference type="Gene3D" id="3.20.20.80">
    <property type="entry name" value="Glycosidases"/>
    <property type="match status" value="1"/>
</dbReference>
<evidence type="ECO:0000256" key="3">
    <source>
        <dbReference type="ARBA" id="ARBA00008061"/>
    </source>
</evidence>
<keyword evidence="7 14" id="KW-0378">Hydrolase</keyword>
<dbReference type="PANTHER" id="PTHR43651:SF11">
    <property type="entry name" value="MALTO-OLIGOSYLTREHALOSE TREHALOHYDROLASE"/>
    <property type="match status" value="1"/>
</dbReference>
<evidence type="ECO:0000256" key="17">
    <source>
        <dbReference type="PIRSR" id="PIRSR006337-3"/>
    </source>
</evidence>
<comment type="catalytic activity">
    <reaction evidence="12 14">
        <text>hydrolysis of (1-&gt;4)-alpha-D-glucosidic linkage in 4-alpha-D-[(1-&gt;4)-alpha-D-glucanosyl]n trehalose to yield trehalose and (1-&gt;4)-alpha-D-glucan.</text>
        <dbReference type="EC" id="3.2.1.141"/>
    </reaction>
</comment>
<dbReference type="Proteomes" id="UP000295382">
    <property type="component" value="Unassembled WGS sequence"/>
</dbReference>
<dbReference type="CDD" id="cd11325">
    <property type="entry name" value="AmyAc_GTHase"/>
    <property type="match status" value="1"/>
</dbReference>
<proteinExistence type="inferred from homology"/>
<dbReference type="InterPro" id="IPR012768">
    <property type="entry name" value="Trehalose_TreZ"/>
</dbReference>
<dbReference type="Gene3D" id="1.10.10.760">
    <property type="entry name" value="E-set domains of sugar-utilizing enzymes"/>
    <property type="match status" value="1"/>
</dbReference>
<evidence type="ECO:0000256" key="5">
    <source>
        <dbReference type="ARBA" id="ARBA00015938"/>
    </source>
</evidence>
<dbReference type="PIRSF" id="PIRSF006337">
    <property type="entry name" value="Trehalose_TreZ"/>
    <property type="match status" value="1"/>
</dbReference>
<evidence type="ECO:0000256" key="13">
    <source>
        <dbReference type="NCBIfam" id="TIGR02402"/>
    </source>
</evidence>
<dbReference type="InterPro" id="IPR017853">
    <property type="entry name" value="GH"/>
</dbReference>
<evidence type="ECO:0000256" key="16">
    <source>
        <dbReference type="PIRSR" id="PIRSR006337-2"/>
    </source>
</evidence>
<dbReference type="EC" id="3.2.1.141" evidence="4 13"/>
<feature type="binding site" evidence="16">
    <location>
        <begin position="262"/>
        <end position="267"/>
    </location>
    <ligand>
        <name>substrate</name>
    </ligand>
</feature>
<evidence type="ECO:0000256" key="9">
    <source>
        <dbReference type="ARBA" id="ARBA00023295"/>
    </source>
</evidence>
<feature type="active site" description="Nucleophile" evidence="15">
    <location>
        <position position="264"/>
    </location>
</feature>
<comment type="pathway">
    <text evidence="2 14">Glycan biosynthesis; trehalose biosynthesis.</text>
</comment>
<dbReference type="GO" id="GO:0005737">
    <property type="term" value="C:cytoplasm"/>
    <property type="evidence" value="ECO:0007669"/>
    <property type="project" value="UniProtKB-SubCell"/>
</dbReference>
<dbReference type="GO" id="GO:0005992">
    <property type="term" value="P:trehalose biosynthetic process"/>
    <property type="evidence" value="ECO:0007669"/>
    <property type="project" value="UniProtKB-UniRule"/>
</dbReference>
<evidence type="ECO:0000256" key="14">
    <source>
        <dbReference type="PIRNR" id="PIRNR006337"/>
    </source>
</evidence>
<dbReference type="PANTHER" id="PTHR43651">
    <property type="entry name" value="1,4-ALPHA-GLUCAN-BRANCHING ENZYME"/>
    <property type="match status" value="1"/>
</dbReference>
<dbReference type="SMART" id="SM00642">
    <property type="entry name" value="Aamy"/>
    <property type="match status" value="1"/>
</dbReference>
<dbReference type="InterPro" id="IPR044901">
    <property type="entry name" value="Trehalose_TreZ_E-set_sf"/>
</dbReference>
<feature type="binding site" evidence="16">
    <location>
        <begin position="391"/>
        <end position="396"/>
    </location>
    <ligand>
        <name>substrate</name>
    </ligand>
</feature>